<feature type="compositionally biased region" description="Basic and acidic residues" evidence="1">
    <location>
        <begin position="1"/>
        <end position="14"/>
    </location>
</feature>
<comment type="caution">
    <text evidence="2">The sequence shown here is derived from an EMBL/GenBank/DDBJ whole genome shotgun (WGS) entry which is preliminary data.</text>
</comment>
<dbReference type="InterPro" id="IPR006462">
    <property type="entry name" value="MS5"/>
</dbReference>
<reference evidence="2" key="1">
    <citation type="submission" date="2019-12" db="EMBL/GenBank/DDBJ databases">
        <title>Genome sequencing and annotation of Brassica cretica.</title>
        <authorList>
            <person name="Studholme D.J."/>
            <person name="Sarris P."/>
        </authorList>
    </citation>
    <scope>NUCLEOTIDE SEQUENCE</scope>
    <source>
        <strain evidence="2">PFS-109/04</strain>
        <tissue evidence="2">Leaf</tissue>
    </source>
</reference>
<dbReference type="NCBIfam" id="TIGR01572">
    <property type="entry name" value="A_thl_para_3677"/>
    <property type="match status" value="1"/>
</dbReference>
<feature type="region of interest" description="Disordered" evidence="1">
    <location>
        <begin position="1"/>
        <end position="26"/>
    </location>
</feature>
<dbReference type="AlphaFoldDB" id="A0A8S9Q6Y2"/>
<sequence length="359" mass="41716">MSTNEPEHENRDVEETGGNEDGDTPMITLDEIAVTTDDKYDVPDREMMSTDLRGDSSRRDHPCQFDGFDLPTVGPISSYRLRHFEHARYWHPSDEAFVTVYAQLGLHRYNFLEGTNYRFSLLQSYNRGMTSGAAPYYLTLFAACPDSHRTLPFHALVGENRIGRLDISVHIARPRCSEEQPRLCRPTYTCSPLPRWPSSEMFAQRRFYTLNEPELRNTDWVRLYLDLAHSTCDRGITESQLSDFYIEQVAIRSLSHADPPRLDSKSVVVYMVYKDLAKDRLGEPCYRKAIVRRVYDESSRSLTFQGKHWSFSEEKEKKKKKKDKKRFALLKKRLGVCGAWRLGIDVYRKRGIRSSSTTR</sequence>
<dbReference type="PANTHER" id="PTHR31260">
    <property type="entry name" value="CYSTATIN/MONELLIN SUPERFAMILY PROTEIN"/>
    <property type="match status" value="1"/>
</dbReference>
<evidence type="ECO:0000313" key="3">
    <source>
        <dbReference type="Proteomes" id="UP000712600"/>
    </source>
</evidence>
<accession>A0A8S9Q6Y2</accession>
<protein>
    <submittedName>
        <fullName evidence="2">Uncharacterized protein</fullName>
    </submittedName>
</protein>
<gene>
    <name evidence="2" type="ORF">F2Q69_00018796</name>
</gene>
<dbReference type="Proteomes" id="UP000712600">
    <property type="component" value="Unassembled WGS sequence"/>
</dbReference>
<organism evidence="2 3">
    <name type="scientific">Brassica cretica</name>
    <name type="common">Mustard</name>
    <dbReference type="NCBI Taxonomy" id="69181"/>
    <lineage>
        <taxon>Eukaryota</taxon>
        <taxon>Viridiplantae</taxon>
        <taxon>Streptophyta</taxon>
        <taxon>Embryophyta</taxon>
        <taxon>Tracheophyta</taxon>
        <taxon>Spermatophyta</taxon>
        <taxon>Magnoliopsida</taxon>
        <taxon>eudicotyledons</taxon>
        <taxon>Gunneridae</taxon>
        <taxon>Pentapetalae</taxon>
        <taxon>rosids</taxon>
        <taxon>malvids</taxon>
        <taxon>Brassicales</taxon>
        <taxon>Brassicaceae</taxon>
        <taxon>Brassiceae</taxon>
        <taxon>Brassica</taxon>
    </lineage>
</organism>
<proteinExistence type="predicted"/>
<evidence type="ECO:0000313" key="2">
    <source>
        <dbReference type="EMBL" id="KAF3537887.1"/>
    </source>
</evidence>
<dbReference type="EMBL" id="QGKX02001290">
    <property type="protein sequence ID" value="KAF3537887.1"/>
    <property type="molecule type" value="Genomic_DNA"/>
</dbReference>
<dbReference type="PANTHER" id="PTHR31260:SF46">
    <property type="entry name" value="UPF0725 PROTEIN EMB2204"/>
    <property type="match status" value="1"/>
</dbReference>
<name>A0A8S9Q6Y2_BRACR</name>
<evidence type="ECO:0000256" key="1">
    <source>
        <dbReference type="SAM" id="MobiDB-lite"/>
    </source>
</evidence>
<dbReference type="Pfam" id="PF04776">
    <property type="entry name" value="protein_MS5"/>
    <property type="match status" value="1"/>
</dbReference>